<dbReference type="PANTHER" id="PTHR34219">
    <property type="entry name" value="IRON-REGULATED INNER MEMBRANE PROTEIN-RELATED"/>
    <property type="match status" value="1"/>
</dbReference>
<name>A0A3M5NWH9_PSEVI</name>
<feature type="domain" description="PepSY" evidence="2">
    <location>
        <begin position="83"/>
        <end position="139"/>
    </location>
</feature>
<dbReference type="PANTHER" id="PTHR34219:SF1">
    <property type="entry name" value="PEPSY DOMAIN-CONTAINING PROTEIN"/>
    <property type="match status" value="1"/>
</dbReference>
<accession>A0A3M5NWH9</accession>
<dbReference type="InterPro" id="IPR005625">
    <property type="entry name" value="PepSY-ass_TM"/>
</dbReference>
<keyword evidence="1" id="KW-1133">Transmembrane helix</keyword>
<dbReference type="EMBL" id="RBTP01000076">
    <property type="protein sequence ID" value="RMT76818.1"/>
    <property type="molecule type" value="Genomic_DNA"/>
</dbReference>
<comment type="caution">
    <text evidence="3">The sequence shown here is derived from an EMBL/GenBank/DDBJ whole genome shotgun (WGS) entry which is preliminary data.</text>
</comment>
<reference evidence="3 4" key="1">
    <citation type="submission" date="2018-08" db="EMBL/GenBank/DDBJ databases">
        <title>Recombination of ecologically and evolutionarily significant loci maintains genetic cohesion in the Pseudomonas syringae species complex.</title>
        <authorList>
            <person name="Dillon M."/>
            <person name="Thakur S."/>
            <person name="Almeida R.N.D."/>
            <person name="Weir B.S."/>
            <person name="Guttman D.S."/>
        </authorList>
    </citation>
    <scope>NUCLEOTIDE SEQUENCE [LARGE SCALE GENOMIC DNA]</scope>
    <source>
        <strain evidence="3 4">ICMP 19473</strain>
    </source>
</reference>
<protein>
    <recommendedName>
        <fullName evidence="2">PepSY domain-containing protein</fullName>
    </recommendedName>
</protein>
<evidence type="ECO:0000313" key="4">
    <source>
        <dbReference type="Proteomes" id="UP000273854"/>
    </source>
</evidence>
<evidence type="ECO:0000313" key="3">
    <source>
        <dbReference type="EMBL" id="RMT76818.1"/>
    </source>
</evidence>
<feature type="transmembrane region" description="Helical" evidence="1">
    <location>
        <begin position="437"/>
        <end position="464"/>
    </location>
</feature>
<dbReference type="AlphaFoldDB" id="A0A3M5NWH9"/>
<feature type="transmembrane region" description="Helical" evidence="1">
    <location>
        <begin position="166"/>
        <end position="186"/>
    </location>
</feature>
<keyword evidence="1" id="KW-0812">Transmembrane</keyword>
<gene>
    <name evidence="3" type="ORF">ALP40_05300</name>
</gene>
<dbReference type="Pfam" id="PF03929">
    <property type="entry name" value="PepSY_TM"/>
    <property type="match status" value="1"/>
</dbReference>
<keyword evidence="1" id="KW-0472">Membrane</keyword>
<proteinExistence type="predicted"/>
<evidence type="ECO:0000256" key="1">
    <source>
        <dbReference type="SAM" id="Phobius"/>
    </source>
</evidence>
<dbReference type="Pfam" id="PF03413">
    <property type="entry name" value="PepSY"/>
    <property type="match status" value="2"/>
</dbReference>
<feature type="domain" description="PepSY" evidence="2">
    <location>
        <begin position="307"/>
        <end position="365"/>
    </location>
</feature>
<dbReference type="InterPro" id="IPR025711">
    <property type="entry name" value="PepSY"/>
</dbReference>
<feature type="transmembrane region" description="Helical" evidence="1">
    <location>
        <begin position="37"/>
        <end position="61"/>
    </location>
</feature>
<organism evidence="3 4">
    <name type="scientific">Pseudomonas viridiflava</name>
    <name type="common">Phytomonas viridiflava</name>
    <dbReference type="NCBI Taxonomy" id="33069"/>
    <lineage>
        <taxon>Bacteria</taxon>
        <taxon>Pseudomonadati</taxon>
        <taxon>Pseudomonadota</taxon>
        <taxon>Gammaproteobacteria</taxon>
        <taxon>Pseudomonadales</taxon>
        <taxon>Pseudomonadaceae</taxon>
        <taxon>Pseudomonas</taxon>
    </lineage>
</organism>
<sequence>MTALGQSCVRVVLCYPYSGAFTVSKPTVSFYNLAWRWHFYAGLFVAPFMIMLSLTGIIYLFKPQLDNLMYSDLLSVTPAHHTISADELQQRVLSAYPQAAISKFFPPVNAEGSAQFVIREQGREVNVFVDPYRGDILGTQDAKQNLQAIARALHGELMIGTVGDRLVELAAGWGIMLVISGLYLWWPRGSRVAGVLWPRLTTRGRVLWKDLHAVTGFWGSLILLFMLLSGMTWTGMWGKQYAAVWNTFPAAMWTDVPKSTQLAGELNTASSQTVPWAMENTPMPQSTGEHAEHMHQHGMSAGPAAPKISLQQVVDIATAKGVEPGYSITAPKTAEGVFTVSVFADDPRNDATLHIDQYTGKVLADVGWQHYSLVSKATEMGVMLHEGKFFGWINQLLIFLACLMILLSAVSGLVIWWKRRPAGGLGVPALRHDLPRWKTAMVIMFGIAVAFPLVGVSLVVVWLFDRIVFSRFANSSAAA</sequence>
<feature type="transmembrane region" description="Helical" evidence="1">
    <location>
        <begin position="396"/>
        <end position="417"/>
    </location>
</feature>
<feature type="transmembrane region" description="Helical" evidence="1">
    <location>
        <begin position="206"/>
        <end position="228"/>
    </location>
</feature>
<evidence type="ECO:0000259" key="2">
    <source>
        <dbReference type="Pfam" id="PF03413"/>
    </source>
</evidence>
<dbReference type="Proteomes" id="UP000273854">
    <property type="component" value="Unassembled WGS sequence"/>
</dbReference>